<evidence type="ECO:0000256" key="1">
    <source>
        <dbReference type="ARBA" id="ARBA00009684"/>
    </source>
</evidence>
<organism evidence="13 14">
    <name type="scientific">Asticcacaulis aquaticus</name>
    <dbReference type="NCBI Taxonomy" id="2984212"/>
    <lineage>
        <taxon>Bacteria</taxon>
        <taxon>Pseudomonadati</taxon>
        <taxon>Pseudomonadota</taxon>
        <taxon>Alphaproteobacteria</taxon>
        <taxon>Caulobacterales</taxon>
        <taxon>Caulobacteraceae</taxon>
        <taxon>Asticcacaulis</taxon>
    </lineage>
</organism>
<evidence type="ECO:0000256" key="4">
    <source>
        <dbReference type="ARBA" id="ARBA00022679"/>
    </source>
</evidence>
<name>A0ABT5HWH5_9CAUL</name>
<dbReference type="NCBIfam" id="TIGR00154">
    <property type="entry name" value="ispE"/>
    <property type="match status" value="1"/>
</dbReference>
<dbReference type="InterPro" id="IPR006204">
    <property type="entry name" value="GHMP_kinase_N_dom"/>
</dbReference>
<dbReference type="EMBL" id="JAQQKX010000011">
    <property type="protein sequence ID" value="MDC7684324.1"/>
    <property type="molecule type" value="Genomic_DNA"/>
</dbReference>
<keyword evidence="8 10" id="KW-0414">Isoprene biosynthesis</keyword>
<dbReference type="GO" id="GO:0050515">
    <property type="term" value="F:4-(cytidine 5'-diphospho)-2-C-methyl-D-erythritol kinase activity"/>
    <property type="evidence" value="ECO:0007669"/>
    <property type="project" value="UniProtKB-EC"/>
</dbReference>
<dbReference type="RefSeq" id="WP_272748796.1">
    <property type="nucleotide sequence ID" value="NZ_JAQQKX010000011.1"/>
</dbReference>
<feature type="active site" evidence="10">
    <location>
        <position position="11"/>
    </location>
</feature>
<accession>A0ABT5HWH5</accession>
<comment type="similarity">
    <text evidence="1 10">Belongs to the GHMP kinase family. IspE subfamily.</text>
</comment>
<evidence type="ECO:0000256" key="7">
    <source>
        <dbReference type="ARBA" id="ARBA00022840"/>
    </source>
</evidence>
<reference evidence="13 14" key="1">
    <citation type="submission" date="2023-01" db="EMBL/GenBank/DDBJ databases">
        <title>Novel species of the genus Asticcacaulis isolated from rivers.</title>
        <authorList>
            <person name="Lu H."/>
        </authorList>
    </citation>
    <scope>NUCLEOTIDE SEQUENCE [LARGE SCALE GENOMIC DNA]</scope>
    <source>
        <strain evidence="13 14">BYS171W</strain>
    </source>
</reference>
<keyword evidence="4 10" id="KW-0808">Transferase</keyword>
<evidence type="ECO:0000259" key="12">
    <source>
        <dbReference type="Pfam" id="PF08544"/>
    </source>
</evidence>
<dbReference type="Proteomes" id="UP001214854">
    <property type="component" value="Unassembled WGS sequence"/>
</dbReference>
<evidence type="ECO:0000256" key="10">
    <source>
        <dbReference type="HAMAP-Rule" id="MF_00061"/>
    </source>
</evidence>
<keyword evidence="7 10" id="KW-0067">ATP-binding</keyword>
<comment type="function">
    <text evidence="10">Catalyzes the phosphorylation of the position 2 hydroxy group of 4-diphosphocytidyl-2C-methyl-D-erythritol.</text>
</comment>
<sequence>MPKISRLAPAKVNLYLHVAAPDARGYHPLRSLVVFADYGDEVSLSPGQGRLTIDGPFAEGLSTGEDNLILNAVRRFEAATGVSVDRHDIHLTKNLPVASGIGGGSADAGAVLHLLREAYAPDMSDAALEAVAAQTGADGVMCLWSKAAIAEGYGEVLTPVEVPSLAAVLINPGIACSTPAVFRAYDAQGSFEPIDADISGDFIAFLRTTRNDLEAPAMALHPLIGQILRALETYEDARFARMSGSGATCFALCDTEADADRLAARLRQDWPNAWVQACMLK</sequence>
<evidence type="ECO:0000256" key="6">
    <source>
        <dbReference type="ARBA" id="ARBA00022777"/>
    </source>
</evidence>
<protein>
    <recommendedName>
        <fullName evidence="3 10">4-diphosphocytidyl-2-C-methyl-D-erythritol kinase</fullName>
        <shortName evidence="10">CMK</shortName>
        <ecNumber evidence="2 10">2.7.1.148</ecNumber>
    </recommendedName>
    <alternativeName>
        <fullName evidence="9 10">4-(cytidine-5'-diphospho)-2-C-methyl-D-erythritol kinase</fullName>
    </alternativeName>
</protein>
<dbReference type="PIRSF" id="PIRSF010376">
    <property type="entry name" value="IspE"/>
    <property type="match status" value="1"/>
</dbReference>
<feature type="binding site" evidence="10">
    <location>
        <begin position="96"/>
        <end position="106"/>
    </location>
    <ligand>
        <name>ATP</name>
        <dbReference type="ChEBI" id="CHEBI:30616"/>
    </ligand>
</feature>
<comment type="catalytic activity">
    <reaction evidence="10">
        <text>4-CDP-2-C-methyl-D-erythritol + ATP = 4-CDP-2-C-methyl-D-erythritol 2-phosphate + ADP + H(+)</text>
        <dbReference type="Rhea" id="RHEA:18437"/>
        <dbReference type="ChEBI" id="CHEBI:15378"/>
        <dbReference type="ChEBI" id="CHEBI:30616"/>
        <dbReference type="ChEBI" id="CHEBI:57823"/>
        <dbReference type="ChEBI" id="CHEBI:57919"/>
        <dbReference type="ChEBI" id="CHEBI:456216"/>
        <dbReference type="EC" id="2.7.1.148"/>
    </reaction>
</comment>
<dbReference type="Gene3D" id="3.30.70.890">
    <property type="entry name" value="GHMP kinase, C-terminal domain"/>
    <property type="match status" value="1"/>
</dbReference>
<comment type="caution">
    <text evidence="13">The sequence shown here is derived from an EMBL/GenBank/DDBJ whole genome shotgun (WGS) entry which is preliminary data.</text>
</comment>
<evidence type="ECO:0000313" key="14">
    <source>
        <dbReference type="Proteomes" id="UP001214854"/>
    </source>
</evidence>
<dbReference type="SUPFAM" id="SSF54211">
    <property type="entry name" value="Ribosomal protein S5 domain 2-like"/>
    <property type="match status" value="1"/>
</dbReference>
<feature type="active site" evidence="10">
    <location>
        <position position="138"/>
    </location>
</feature>
<comment type="pathway">
    <text evidence="10">Isoprenoid biosynthesis; isopentenyl diphosphate biosynthesis via DXP pathway; isopentenyl diphosphate from 1-deoxy-D-xylulose 5-phosphate: step 3/6.</text>
</comment>
<evidence type="ECO:0000256" key="2">
    <source>
        <dbReference type="ARBA" id="ARBA00012052"/>
    </source>
</evidence>
<dbReference type="InterPro" id="IPR036554">
    <property type="entry name" value="GHMP_kinase_C_sf"/>
</dbReference>
<dbReference type="NCBIfam" id="NF011202">
    <property type="entry name" value="PRK14608.1"/>
    <property type="match status" value="1"/>
</dbReference>
<evidence type="ECO:0000313" key="13">
    <source>
        <dbReference type="EMBL" id="MDC7684324.1"/>
    </source>
</evidence>
<dbReference type="InterPro" id="IPR004424">
    <property type="entry name" value="IspE"/>
</dbReference>
<keyword evidence="14" id="KW-1185">Reference proteome</keyword>
<keyword evidence="6 10" id="KW-0418">Kinase</keyword>
<dbReference type="Pfam" id="PF00288">
    <property type="entry name" value="GHMP_kinases_N"/>
    <property type="match status" value="1"/>
</dbReference>
<feature type="domain" description="GHMP kinase N-terminal" evidence="11">
    <location>
        <begin position="67"/>
        <end position="138"/>
    </location>
</feature>
<evidence type="ECO:0000256" key="8">
    <source>
        <dbReference type="ARBA" id="ARBA00023229"/>
    </source>
</evidence>
<feature type="domain" description="GHMP kinase C-terminal" evidence="12">
    <location>
        <begin position="208"/>
        <end position="271"/>
    </location>
</feature>
<dbReference type="InterPro" id="IPR014721">
    <property type="entry name" value="Ribsml_uS5_D2-typ_fold_subgr"/>
</dbReference>
<evidence type="ECO:0000256" key="5">
    <source>
        <dbReference type="ARBA" id="ARBA00022741"/>
    </source>
</evidence>
<evidence type="ECO:0000259" key="11">
    <source>
        <dbReference type="Pfam" id="PF00288"/>
    </source>
</evidence>
<proteinExistence type="inferred from homology"/>
<evidence type="ECO:0000256" key="9">
    <source>
        <dbReference type="ARBA" id="ARBA00032554"/>
    </source>
</evidence>
<dbReference type="InterPro" id="IPR013750">
    <property type="entry name" value="GHMP_kinase_C_dom"/>
</dbReference>
<dbReference type="SUPFAM" id="SSF55060">
    <property type="entry name" value="GHMP Kinase, C-terminal domain"/>
    <property type="match status" value="1"/>
</dbReference>
<dbReference type="Gene3D" id="3.30.230.10">
    <property type="match status" value="1"/>
</dbReference>
<dbReference type="InterPro" id="IPR020568">
    <property type="entry name" value="Ribosomal_Su5_D2-typ_SF"/>
</dbReference>
<evidence type="ECO:0000256" key="3">
    <source>
        <dbReference type="ARBA" id="ARBA00017473"/>
    </source>
</evidence>
<dbReference type="PANTHER" id="PTHR43527:SF2">
    <property type="entry name" value="4-DIPHOSPHOCYTIDYL-2-C-METHYL-D-ERYTHRITOL KINASE, CHLOROPLASTIC"/>
    <property type="match status" value="1"/>
</dbReference>
<dbReference type="HAMAP" id="MF_00061">
    <property type="entry name" value="IspE"/>
    <property type="match status" value="1"/>
</dbReference>
<dbReference type="PANTHER" id="PTHR43527">
    <property type="entry name" value="4-DIPHOSPHOCYTIDYL-2-C-METHYL-D-ERYTHRITOL KINASE, CHLOROPLASTIC"/>
    <property type="match status" value="1"/>
</dbReference>
<gene>
    <name evidence="10" type="primary">ispE</name>
    <name evidence="13" type="ORF">PQU92_13635</name>
</gene>
<keyword evidence="5 10" id="KW-0547">Nucleotide-binding</keyword>
<dbReference type="Pfam" id="PF08544">
    <property type="entry name" value="GHMP_kinases_C"/>
    <property type="match status" value="1"/>
</dbReference>
<dbReference type="EC" id="2.7.1.148" evidence="2 10"/>